<feature type="compositionally biased region" description="Basic residues" evidence="1">
    <location>
        <begin position="1"/>
        <end position="15"/>
    </location>
</feature>
<evidence type="ECO:0000313" key="4">
    <source>
        <dbReference type="Proteomes" id="UP000823941"/>
    </source>
</evidence>
<feature type="compositionally biased region" description="Basic and acidic residues" evidence="1">
    <location>
        <begin position="341"/>
        <end position="355"/>
    </location>
</feature>
<evidence type="ECO:0000259" key="2">
    <source>
        <dbReference type="Pfam" id="PF26054"/>
    </source>
</evidence>
<feature type="region of interest" description="Disordered" evidence="1">
    <location>
        <begin position="744"/>
        <end position="776"/>
    </location>
</feature>
<organism evidence="3 4">
    <name type="scientific">Plutella xylostella</name>
    <name type="common">Diamondback moth</name>
    <name type="synonym">Plutella maculipennis</name>
    <dbReference type="NCBI Taxonomy" id="51655"/>
    <lineage>
        <taxon>Eukaryota</taxon>
        <taxon>Metazoa</taxon>
        <taxon>Ecdysozoa</taxon>
        <taxon>Arthropoda</taxon>
        <taxon>Hexapoda</taxon>
        <taxon>Insecta</taxon>
        <taxon>Pterygota</taxon>
        <taxon>Neoptera</taxon>
        <taxon>Endopterygota</taxon>
        <taxon>Lepidoptera</taxon>
        <taxon>Glossata</taxon>
        <taxon>Ditrysia</taxon>
        <taxon>Yponomeutoidea</taxon>
        <taxon>Plutellidae</taxon>
        <taxon>Plutella</taxon>
    </lineage>
</organism>
<dbReference type="InterPro" id="IPR059102">
    <property type="entry name" value="PHD_PHF7/G2E3-like"/>
</dbReference>
<feature type="region of interest" description="Disordered" evidence="1">
    <location>
        <begin position="610"/>
        <end position="637"/>
    </location>
</feature>
<feature type="compositionally biased region" description="Basic residues" evidence="1">
    <location>
        <begin position="330"/>
        <end position="340"/>
    </location>
</feature>
<reference evidence="3 4" key="1">
    <citation type="submission" date="2021-06" db="EMBL/GenBank/DDBJ databases">
        <title>A haploid diamondback moth (Plutella xylostella L.) genome assembly resolves 31 chromosomes and identifies a diamide resistance mutation.</title>
        <authorList>
            <person name="Ward C.M."/>
            <person name="Perry K.D."/>
            <person name="Baker G."/>
            <person name="Powis K."/>
            <person name="Heckel D.G."/>
            <person name="Baxter S.W."/>
        </authorList>
    </citation>
    <scope>NUCLEOTIDE SEQUENCE [LARGE SCALE GENOMIC DNA]</scope>
    <source>
        <strain evidence="3 4">LV</strain>
        <tissue evidence="3">Single pupa</tissue>
    </source>
</reference>
<feature type="compositionally biased region" description="Basic and acidic residues" evidence="1">
    <location>
        <begin position="708"/>
        <end position="718"/>
    </location>
</feature>
<accession>A0ABQ7QNV1</accession>
<feature type="region of interest" description="Disordered" evidence="1">
    <location>
        <begin position="1"/>
        <end position="26"/>
    </location>
</feature>
<dbReference type="InterPro" id="IPR051188">
    <property type="entry name" value="PHD-type_Zinc_Finger"/>
</dbReference>
<dbReference type="Gene3D" id="3.30.40.10">
    <property type="entry name" value="Zinc/RING finger domain, C3HC4 (zinc finger)"/>
    <property type="match status" value="1"/>
</dbReference>
<feature type="compositionally biased region" description="Basic and acidic residues" evidence="1">
    <location>
        <begin position="583"/>
        <end position="599"/>
    </location>
</feature>
<feature type="compositionally biased region" description="Polar residues" evidence="1">
    <location>
        <begin position="356"/>
        <end position="365"/>
    </location>
</feature>
<dbReference type="PANTHER" id="PTHR12420:SF42">
    <property type="entry name" value="G2_M PHASE-SPECIFIC E3 UBIQUITIN-PROTEIN LIGASE"/>
    <property type="match status" value="1"/>
</dbReference>
<dbReference type="InterPro" id="IPR013083">
    <property type="entry name" value="Znf_RING/FYVE/PHD"/>
</dbReference>
<feature type="domain" description="PHF7/G2E3-like PHD zinc finger" evidence="2">
    <location>
        <begin position="119"/>
        <end position="163"/>
    </location>
</feature>
<evidence type="ECO:0000256" key="1">
    <source>
        <dbReference type="SAM" id="MobiDB-lite"/>
    </source>
</evidence>
<protein>
    <recommendedName>
        <fullName evidence="2">PHF7/G2E3-like PHD zinc finger domain-containing protein</fullName>
    </recommendedName>
</protein>
<name>A0ABQ7QNV1_PLUXY</name>
<dbReference type="InterPro" id="IPR011011">
    <property type="entry name" value="Znf_FYVE_PHD"/>
</dbReference>
<sequence length="776" mass="89094">MRRARPRLQARRKNKGKDGTSGGGGVDEATPDSVCVICYEAVSGFPDAGTFWPPCCATDNWLHRSCLERMALSAGLHYLKCPLCNDKDVFCKALLTHGYYVPDRDAAWELEQNAFRDIYEREVVCTMEHCRCPRGRHYDSESGEWDIVPCLLCGGGAHAACGGRVCDACRPAAPQQIQQLEEKIQELIQQEEAEKRRQLATRRRMPSRMSLRRTKPRATTLPEAAPSKPDTNSSRLDLNIRTVKKPQPRHTSIIDPSVLSSLENKLLSPIKRVEEGLKERFGDEVWKVDSRKIVEKLRVKFKKPRPLSEKRKIIISICNEIMNEVPKSRTPLKRFNSPKKHGGESPKQIDLKENTPQKSSFTENISGLPENENVVYKTPNKAKNPKRITDKNAELNDTVKAEVNEEAMDVDESSNSTFNLPAEFIAETHSDDSLPIFDTPKKSTTVNIEKDKSLEISENNEHINIDVIEIKQDDNAKDTKDIFQNLNLKSPAKQEKCAFKFSPTNKDVLEKKKVNIDLESFKNQYLNEVDKDYQCSYNHKHDDKDKGTMYSSAIKFAINAALKKEKDVDGNDKTVKSEVDNDDKPIIIDDGEEKHSESKKLRKRKLTLKRRDKKKKRKMALKEKKKTHKKVQNSVQIKVVYNEDSPQKESENTIDLTIESGPSEKEFDRSRYKKDIRVKIQWKSQQKQMKKDKKRLKRLKEKRKLKKAKDNVEDRNAQKNENSLKQTLLNFSPEASNKDVVLICDEKPTPKKRKPKLDKGADNMKQLSLHNFFKLK</sequence>
<feature type="region of interest" description="Disordered" evidence="1">
    <location>
        <begin position="583"/>
        <end position="602"/>
    </location>
</feature>
<dbReference type="Proteomes" id="UP000823941">
    <property type="component" value="Chromosome 11"/>
</dbReference>
<dbReference type="PANTHER" id="PTHR12420">
    <property type="entry name" value="PHD FINGER PROTEIN"/>
    <property type="match status" value="1"/>
</dbReference>
<comment type="caution">
    <text evidence="3">The sequence shown here is derived from an EMBL/GenBank/DDBJ whole genome shotgun (WGS) entry which is preliminary data.</text>
</comment>
<feature type="region of interest" description="Disordered" evidence="1">
    <location>
        <begin position="702"/>
        <end position="723"/>
    </location>
</feature>
<dbReference type="EMBL" id="JAHIBW010000011">
    <property type="protein sequence ID" value="KAG7306711.1"/>
    <property type="molecule type" value="Genomic_DNA"/>
</dbReference>
<gene>
    <name evidence="3" type="ORF">JYU34_008138</name>
</gene>
<keyword evidence="4" id="KW-1185">Reference proteome</keyword>
<feature type="region of interest" description="Disordered" evidence="1">
    <location>
        <begin position="329"/>
        <end position="393"/>
    </location>
</feature>
<dbReference type="Pfam" id="PF26054">
    <property type="entry name" value="PHD_G2E3"/>
    <property type="match status" value="1"/>
</dbReference>
<feature type="compositionally biased region" description="Basic residues" evidence="1">
    <location>
        <begin position="198"/>
        <end position="216"/>
    </location>
</feature>
<evidence type="ECO:0000313" key="3">
    <source>
        <dbReference type="EMBL" id="KAG7306711.1"/>
    </source>
</evidence>
<feature type="compositionally biased region" description="Basic residues" evidence="1">
    <location>
        <begin position="610"/>
        <end position="631"/>
    </location>
</feature>
<feature type="region of interest" description="Disordered" evidence="1">
    <location>
        <begin position="195"/>
        <end position="234"/>
    </location>
</feature>
<dbReference type="SUPFAM" id="SSF57903">
    <property type="entry name" value="FYVE/PHD zinc finger"/>
    <property type="match status" value="1"/>
</dbReference>
<proteinExistence type="predicted"/>